<evidence type="ECO:0000313" key="1">
    <source>
        <dbReference type="EMBL" id="ELT95588.1"/>
    </source>
</evidence>
<accession>R7TNW9</accession>
<dbReference type="Proteomes" id="UP000014760">
    <property type="component" value="Unassembled WGS sequence"/>
</dbReference>
<name>R7TNW9_CAPTE</name>
<organism evidence="1">
    <name type="scientific">Capitella teleta</name>
    <name type="common">Polychaete worm</name>
    <dbReference type="NCBI Taxonomy" id="283909"/>
    <lineage>
        <taxon>Eukaryota</taxon>
        <taxon>Metazoa</taxon>
        <taxon>Spiralia</taxon>
        <taxon>Lophotrochozoa</taxon>
        <taxon>Annelida</taxon>
        <taxon>Polychaeta</taxon>
        <taxon>Sedentaria</taxon>
        <taxon>Scolecida</taxon>
        <taxon>Capitellidae</taxon>
        <taxon>Capitella</taxon>
    </lineage>
</organism>
<gene>
    <name evidence="1" type="ORF">CAPTEDRAFT_200454</name>
</gene>
<proteinExistence type="predicted"/>
<reference evidence="2" key="3">
    <citation type="submission" date="2015-06" db="UniProtKB">
        <authorList>
            <consortium name="EnsemblMetazoa"/>
        </authorList>
    </citation>
    <scope>IDENTIFICATION</scope>
</reference>
<dbReference type="HOGENOM" id="CLU_1769840_0_0_1"/>
<reference evidence="3" key="1">
    <citation type="submission" date="2012-12" db="EMBL/GenBank/DDBJ databases">
        <authorList>
            <person name="Hellsten U."/>
            <person name="Grimwood J."/>
            <person name="Chapman J.A."/>
            <person name="Shapiro H."/>
            <person name="Aerts A."/>
            <person name="Otillar R.P."/>
            <person name="Terry A.Y."/>
            <person name="Boore J.L."/>
            <person name="Simakov O."/>
            <person name="Marletaz F."/>
            <person name="Cho S.-J."/>
            <person name="Edsinger-Gonzales E."/>
            <person name="Havlak P."/>
            <person name="Kuo D.-H."/>
            <person name="Larsson T."/>
            <person name="Lv J."/>
            <person name="Arendt D."/>
            <person name="Savage R."/>
            <person name="Osoegawa K."/>
            <person name="de Jong P."/>
            <person name="Lindberg D.R."/>
            <person name="Seaver E.C."/>
            <person name="Weisblat D.A."/>
            <person name="Putnam N.H."/>
            <person name="Grigoriev I.V."/>
            <person name="Rokhsar D.S."/>
        </authorList>
    </citation>
    <scope>NUCLEOTIDE SEQUENCE</scope>
    <source>
        <strain evidence="3">I ESC-2004</strain>
    </source>
</reference>
<reference evidence="1 3" key="2">
    <citation type="journal article" date="2013" name="Nature">
        <title>Insights into bilaterian evolution from three spiralian genomes.</title>
        <authorList>
            <person name="Simakov O."/>
            <person name="Marletaz F."/>
            <person name="Cho S.J."/>
            <person name="Edsinger-Gonzales E."/>
            <person name="Havlak P."/>
            <person name="Hellsten U."/>
            <person name="Kuo D.H."/>
            <person name="Larsson T."/>
            <person name="Lv J."/>
            <person name="Arendt D."/>
            <person name="Savage R."/>
            <person name="Osoegawa K."/>
            <person name="de Jong P."/>
            <person name="Grimwood J."/>
            <person name="Chapman J.A."/>
            <person name="Shapiro H."/>
            <person name="Aerts A."/>
            <person name="Otillar R.P."/>
            <person name="Terry A.Y."/>
            <person name="Boore J.L."/>
            <person name="Grigoriev I.V."/>
            <person name="Lindberg D.R."/>
            <person name="Seaver E.C."/>
            <person name="Weisblat D.A."/>
            <person name="Putnam N.H."/>
            <person name="Rokhsar D.S."/>
        </authorList>
    </citation>
    <scope>NUCLEOTIDE SEQUENCE</scope>
    <source>
        <strain evidence="1 3">I ESC-2004</strain>
    </source>
</reference>
<dbReference type="EMBL" id="KB309073">
    <property type="protein sequence ID" value="ELT95588.1"/>
    <property type="molecule type" value="Genomic_DNA"/>
</dbReference>
<dbReference type="AlphaFoldDB" id="R7TNW9"/>
<evidence type="ECO:0000313" key="2">
    <source>
        <dbReference type="EnsemblMetazoa" id="CapteP200454"/>
    </source>
</evidence>
<sequence>MALLSTASYHHGNRHHGSKWSKFHCGVKFKGAYCVGMKVSARGFKLRRYMLQRVGFPAEHRSIPPLVEHCLHCPDSHCGQDLSRLVRAACRIATWCFEAQIIFTSTEMRDLCSSELCLVFKTFSRVNPNTSAILMDYNRHSFTLFLV</sequence>
<evidence type="ECO:0000313" key="3">
    <source>
        <dbReference type="Proteomes" id="UP000014760"/>
    </source>
</evidence>
<protein>
    <submittedName>
        <fullName evidence="1 2">Uncharacterized protein</fullName>
    </submittedName>
</protein>
<dbReference type="EnsemblMetazoa" id="CapteT200454">
    <property type="protein sequence ID" value="CapteP200454"/>
    <property type="gene ID" value="CapteG200454"/>
</dbReference>
<keyword evidence="3" id="KW-1185">Reference proteome</keyword>
<dbReference type="EMBL" id="AMQN01011746">
    <property type="status" value="NOT_ANNOTATED_CDS"/>
    <property type="molecule type" value="Genomic_DNA"/>
</dbReference>